<keyword evidence="9" id="KW-1133">Transmembrane helix</keyword>
<feature type="domain" description="Peptidase M48" evidence="11">
    <location>
        <begin position="233"/>
        <end position="454"/>
    </location>
</feature>
<dbReference type="GO" id="GO:0071586">
    <property type="term" value="P:CAAX-box protein processing"/>
    <property type="evidence" value="ECO:0007669"/>
    <property type="project" value="UniProtKB-UniRule"/>
</dbReference>
<keyword evidence="5 9" id="KW-0482">Metalloprotease</keyword>
<keyword evidence="9" id="KW-0472">Membrane</keyword>
<feature type="binding site" evidence="8">
    <location>
        <position position="398"/>
    </location>
    <ligand>
        <name>Zn(2+)</name>
        <dbReference type="ChEBI" id="CHEBI:29105"/>
        <note>catalytic</note>
    </ligand>
</feature>
<feature type="binding site" evidence="8">
    <location>
        <position position="351"/>
    </location>
    <ligand>
        <name>Zn(2+)</name>
        <dbReference type="ChEBI" id="CHEBI:29105"/>
        <note>catalytic</note>
    </ligand>
</feature>
<feature type="active site" evidence="7">
    <location>
        <position position="348"/>
    </location>
</feature>
<feature type="compositionally biased region" description="Basic and acidic residues" evidence="10">
    <location>
        <begin position="298"/>
        <end position="313"/>
    </location>
</feature>
<feature type="transmembrane region" description="Helical" evidence="9">
    <location>
        <begin position="174"/>
        <end position="193"/>
    </location>
</feature>
<accession>A0A6A4VBS1</accession>
<evidence type="ECO:0000256" key="3">
    <source>
        <dbReference type="ARBA" id="ARBA00022801"/>
    </source>
</evidence>
<sequence>MTAQWDWLWDCAALQYLRSVSDTSILYAVIAFSVVIFVWEEYLAIRQRNVLKTVQNVPDDLDGAITQETFEKARLYQLDKSMFESCRNLFEILFNTACLLMFVMPLMWSLSGHTLRWAGLSGEITQSMVFMLYTSVVSTVIGLPWSLYSTFAVEQRHGFNKQTLGFFIKDKLKAFVVNQVISLPIVAMIVYIVQAGGDYFFLYLWAFCFVVLLFLMTIYPEFIAPLFDKYTPLPEGELRDMIEALAAKLHFPLKKLYVVEGSKRSAHSNAYFYGFFNNKRIVLFDTLLQDWESKTADSEGEKKDGAAAGKEADSGDNVGSETKDSAEKETAVKKGCSNLEVVAVLSHELGHWSMNHVFKNIVLIQPVLCGLVIILQYVFAPYSTLFTVLATGMSRRFEFQADQFGKALGYAALLKAALIKLTSDNLSFPVYDRLYSAWHHSHPPLLQRLAALQKVD</sequence>
<comment type="caution">
    <text evidence="13">The sequence shown here is derived from an EMBL/GenBank/DDBJ whole genome shotgun (WGS) entry which is preliminary data.</text>
</comment>
<dbReference type="Pfam" id="PF01435">
    <property type="entry name" value="Peptidase_M48"/>
    <property type="match status" value="1"/>
</dbReference>
<dbReference type="EMBL" id="VIIS01002212">
    <property type="protein sequence ID" value="KAF0287081.1"/>
    <property type="molecule type" value="Genomic_DNA"/>
</dbReference>
<feature type="domain" description="CAAX prenyl protease 1 N-terminal" evidence="12">
    <location>
        <begin position="47"/>
        <end position="229"/>
    </location>
</feature>
<feature type="transmembrane region" description="Helical" evidence="9">
    <location>
        <begin position="361"/>
        <end position="379"/>
    </location>
</feature>
<dbReference type="Gene3D" id="3.30.2010.10">
    <property type="entry name" value="Metalloproteases ('zincins'), catalytic domain"/>
    <property type="match status" value="1"/>
</dbReference>
<feature type="transmembrane region" description="Helical" evidence="9">
    <location>
        <begin position="199"/>
        <end position="219"/>
    </location>
</feature>
<dbReference type="SUPFAM" id="SSF81665">
    <property type="entry name" value="Calcium ATPase, transmembrane domain M"/>
    <property type="match status" value="1"/>
</dbReference>
<organism evidence="13 14">
    <name type="scientific">Amphibalanus amphitrite</name>
    <name type="common">Striped barnacle</name>
    <name type="synonym">Balanus amphitrite</name>
    <dbReference type="NCBI Taxonomy" id="1232801"/>
    <lineage>
        <taxon>Eukaryota</taxon>
        <taxon>Metazoa</taxon>
        <taxon>Ecdysozoa</taxon>
        <taxon>Arthropoda</taxon>
        <taxon>Crustacea</taxon>
        <taxon>Multicrustacea</taxon>
        <taxon>Cirripedia</taxon>
        <taxon>Thoracica</taxon>
        <taxon>Thoracicalcarea</taxon>
        <taxon>Balanomorpha</taxon>
        <taxon>Balanoidea</taxon>
        <taxon>Balanidae</taxon>
        <taxon>Amphibalaninae</taxon>
        <taxon>Amphibalanus</taxon>
    </lineage>
</organism>
<evidence type="ECO:0000256" key="1">
    <source>
        <dbReference type="ARBA" id="ARBA00022670"/>
    </source>
</evidence>
<name>A0A6A4VBS1_AMPAM</name>
<feature type="region of interest" description="Disordered" evidence="10">
    <location>
        <begin position="298"/>
        <end position="329"/>
    </location>
</feature>
<evidence type="ECO:0000259" key="12">
    <source>
        <dbReference type="Pfam" id="PF16491"/>
    </source>
</evidence>
<dbReference type="GO" id="GO:0005789">
    <property type="term" value="C:endoplasmic reticulum membrane"/>
    <property type="evidence" value="ECO:0007669"/>
    <property type="project" value="UniProtKB-SubCell"/>
</dbReference>
<dbReference type="EC" id="3.4.24.84" evidence="9"/>
<keyword evidence="4 8" id="KW-0862">Zinc</keyword>
<dbReference type="InterPro" id="IPR032456">
    <property type="entry name" value="Peptidase_M48_N"/>
</dbReference>
<dbReference type="Proteomes" id="UP000440578">
    <property type="component" value="Unassembled WGS sequence"/>
</dbReference>
<proteinExistence type="inferred from homology"/>
<keyword evidence="1 9" id="KW-0645">Protease</keyword>
<comment type="cofactor">
    <cofactor evidence="8 9">
        <name>Zn(2+)</name>
        <dbReference type="ChEBI" id="CHEBI:29105"/>
    </cofactor>
    <text evidence="8 9">Binds 1 zinc ion per subunit.</text>
</comment>
<evidence type="ECO:0000313" key="13">
    <source>
        <dbReference type="EMBL" id="KAF0287081.1"/>
    </source>
</evidence>
<evidence type="ECO:0000256" key="8">
    <source>
        <dbReference type="PIRSR" id="PIRSR627057-2"/>
    </source>
</evidence>
<feature type="transmembrane region" description="Helical" evidence="9">
    <location>
        <begin position="89"/>
        <end position="110"/>
    </location>
</feature>
<dbReference type="OrthoDB" id="360839at2759"/>
<evidence type="ECO:0000256" key="5">
    <source>
        <dbReference type="ARBA" id="ARBA00023049"/>
    </source>
</evidence>
<evidence type="ECO:0000256" key="7">
    <source>
        <dbReference type="PIRSR" id="PIRSR627057-1"/>
    </source>
</evidence>
<dbReference type="InterPro" id="IPR001915">
    <property type="entry name" value="Peptidase_M48"/>
</dbReference>
<comment type="function">
    <text evidence="9">Proteolytically removes the C-terminal three residues of farnesylated proteins.</text>
</comment>
<dbReference type="GO" id="GO:0004222">
    <property type="term" value="F:metalloendopeptidase activity"/>
    <property type="evidence" value="ECO:0007669"/>
    <property type="project" value="UniProtKB-UniRule"/>
</dbReference>
<dbReference type="CDD" id="cd07343">
    <property type="entry name" value="M48A_Zmpste24p_like"/>
    <property type="match status" value="1"/>
</dbReference>
<comment type="catalytic activity">
    <reaction evidence="6 9">
        <text>Hydrolyzes the peptide bond -P2-(S-farnesyl or geranylgeranyl)C-P1'-P2'-P3'-COOH where P1' and P2' are amino acids with aliphatic side chains and P3' is any C-terminal residue.</text>
        <dbReference type="EC" id="3.4.24.84"/>
    </reaction>
</comment>
<evidence type="ECO:0000256" key="4">
    <source>
        <dbReference type="ARBA" id="ARBA00022833"/>
    </source>
</evidence>
<evidence type="ECO:0000313" key="14">
    <source>
        <dbReference type="Proteomes" id="UP000440578"/>
    </source>
</evidence>
<keyword evidence="9" id="KW-0812">Transmembrane</keyword>
<keyword evidence="14" id="KW-1185">Reference proteome</keyword>
<dbReference type="AlphaFoldDB" id="A0A6A4VBS1"/>
<evidence type="ECO:0000256" key="6">
    <source>
        <dbReference type="ARBA" id="ARBA00044456"/>
    </source>
</evidence>
<keyword evidence="9" id="KW-0256">Endoplasmic reticulum</keyword>
<dbReference type="PANTHER" id="PTHR10120">
    <property type="entry name" value="CAAX PRENYL PROTEASE 1"/>
    <property type="match status" value="1"/>
</dbReference>
<evidence type="ECO:0000256" key="10">
    <source>
        <dbReference type="SAM" id="MobiDB-lite"/>
    </source>
</evidence>
<keyword evidence="2 8" id="KW-0479">Metal-binding</keyword>
<evidence type="ECO:0000259" key="11">
    <source>
        <dbReference type="Pfam" id="PF01435"/>
    </source>
</evidence>
<evidence type="ECO:0000256" key="2">
    <source>
        <dbReference type="ARBA" id="ARBA00022723"/>
    </source>
</evidence>
<keyword evidence="3 9" id="KW-0378">Hydrolase</keyword>
<gene>
    <name evidence="13" type="primary">ZMPSTE24</name>
    <name evidence="13" type="ORF">FJT64_014445</name>
</gene>
<feature type="active site" description="Proton donor" evidence="7">
    <location>
        <position position="402"/>
    </location>
</feature>
<comment type="similarity">
    <text evidence="9">Belongs to the peptidase M48A family.</text>
</comment>
<comment type="subcellular location">
    <subcellularLocation>
        <location evidence="9">Endoplasmic reticulum membrane</location>
        <topology evidence="9">Multi-pass membrane protein</topology>
    </subcellularLocation>
</comment>
<feature type="transmembrane region" description="Helical" evidence="9">
    <location>
        <begin position="130"/>
        <end position="153"/>
    </location>
</feature>
<reference evidence="13 14" key="1">
    <citation type="submission" date="2019-07" db="EMBL/GenBank/DDBJ databases">
        <title>Draft genome assembly of a fouling barnacle, Amphibalanus amphitrite (Darwin, 1854): The first reference genome for Thecostraca.</title>
        <authorList>
            <person name="Kim W."/>
        </authorList>
    </citation>
    <scope>NUCLEOTIDE SEQUENCE [LARGE SCALE GENOMIC DNA]</scope>
    <source>
        <strain evidence="13">SNU_AA5</strain>
        <tissue evidence="13">Soma without cirri and trophi</tissue>
    </source>
</reference>
<dbReference type="GO" id="GO:0046872">
    <property type="term" value="F:metal ion binding"/>
    <property type="evidence" value="ECO:0007669"/>
    <property type="project" value="UniProtKB-UniRule"/>
</dbReference>
<dbReference type="Pfam" id="PF16491">
    <property type="entry name" value="Peptidase_M48_N"/>
    <property type="match status" value="1"/>
</dbReference>
<dbReference type="InterPro" id="IPR023298">
    <property type="entry name" value="ATPase_P-typ_TM_dom_sf"/>
</dbReference>
<feature type="transmembrane region" description="Helical" evidence="9">
    <location>
        <begin position="25"/>
        <end position="45"/>
    </location>
</feature>
<evidence type="ECO:0000256" key="9">
    <source>
        <dbReference type="RuleBase" id="RU366005"/>
    </source>
</evidence>
<dbReference type="InterPro" id="IPR027057">
    <property type="entry name" value="CAXX_Prtase_1"/>
</dbReference>
<feature type="binding site" evidence="8">
    <location>
        <position position="347"/>
    </location>
    <ligand>
        <name>Zn(2+)</name>
        <dbReference type="ChEBI" id="CHEBI:29105"/>
        <note>catalytic</note>
    </ligand>
</feature>
<protein>
    <recommendedName>
        <fullName evidence="9">CAAX prenyl protease</fullName>
        <ecNumber evidence="9">3.4.24.84</ecNumber>
    </recommendedName>
</protein>